<dbReference type="Pfam" id="PF00441">
    <property type="entry name" value="Acyl-CoA_dh_1"/>
    <property type="match status" value="1"/>
</dbReference>
<gene>
    <name evidence="4" type="ORF">MNBD_ACTINO02-1959</name>
</gene>
<dbReference type="PANTHER" id="PTHR48083:SF28">
    <property type="entry name" value="ACYL-COA DEHYDROGENASE FAMILY PROTEIN (AFU_ORTHOLOGUE AFUA_6G10880)-RELATED"/>
    <property type="match status" value="1"/>
</dbReference>
<dbReference type="SUPFAM" id="SSF47203">
    <property type="entry name" value="Acyl-CoA dehydrogenase C-terminal domain-like"/>
    <property type="match status" value="1"/>
</dbReference>
<accession>A0A3B0TQD1</accession>
<evidence type="ECO:0000256" key="2">
    <source>
        <dbReference type="ARBA" id="ARBA00023002"/>
    </source>
</evidence>
<feature type="non-terminal residue" evidence="4">
    <location>
        <position position="1"/>
    </location>
</feature>
<evidence type="ECO:0000313" key="4">
    <source>
        <dbReference type="EMBL" id="VAW09276.1"/>
    </source>
</evidence>
<dbReference type="PANTHER" id="PTHR48083">
    <property type="entry name" value="MEDIUM-CHAIN SPECIFIC ACYL-COA DEHYDROGENASE, MITOCHONDRIAL-RELATED"/>
    <property type="match status" value="1"/>
</dbReference>
<dbReference type="InterPro" id="IPR009075">
    <property type="entry name" value="AcylCo_DH/oxidase_C"/>
</dbReference>
<proteinExistence type="predicted"/>
<feature type="domain" description="Acyl-CoA dehydrogenase/oxidase C-terminal" evidence="3">
    <location>
        <begin position="1"/>
        <end position="108"/>
    </location>
</feature>
<reference evidence="4" key="1">
    <citation type="submission" date="2018-06" db="EMBL/GenBank/DDBJ databases">
        <authorList>
            <person name="Zhirakovskaya E."/>
        </authorList>
    </citation>
    <scope>NUCLEOTIDE SEQUENCE</scope>
</reference>
<dbReference type="Gene3D" id="1.20.140.10">
    <property type="entry name" value="Butyryl-CoA Dehydrogenase, subunit A, domain 3"/>
    <property type="match status" value="1"/>
</dbReference>
<evidence type="ECO:0000256" key="1">
    <source>
        <dbReference type="ARBA" id="ARBA00022630"/>
    </source>
</evidence>
<dbReference type="AlphaFoldDB" id="A0A3B0TQD1"/>
<dbReference type="InterPro" id="IPR036250">
    <property type="entry name" value="AcylCo_DH-like_C"/>
</dbReference>
<name>A0A3B0TQD1_9ZZZZ</name>
<dbReference type="GO" id="GO:0003995">
    <property type="term" value="F:acyl-CoA dehydrogenase activity"/>
    <property type="evidence" value="ECO:0007669"/>
    <property type="project" value="TreeGrafter"/>
</dbReference>
<dbReference type="EMBL" id="UOEK01000544">
    <property type="protein sequence ID" value="VAW09276.1"/>
    <property type="molecule type" value="Genomic_DNA"/>
</dbReference>
<keyword evidence="2" id="KW-0560">Oxidoreductase</keyword>
<evidence type="ECO:0000259" key="3">
    <source>
        <dbReference type="Pfam" id="PF00441"/>
    </source>
</evidence>
<sequence length="110" mass="12323">TFGARLSESQVIRHKLVDMDRRINATRAWMEQLAYRVDQGDKPIAQLAECKVQASLTMEFCAREASQILGGASYLRGNPVERIYREVRVNAIGGGSEEIMRDLAARQLGI</sequence>
<protein>
    <submittedName>
        <fullName evidence="4">Acyl-CoA dehydrogenase</fullName>
    </submittedName>
</protein>
<dbReference type="InterPro" id="IPR050741">
    <property type="entry name" value="Acyl-CoA_dehydrogenase"/>
</dbReference>
<dbReference type="GO" id="GO:0005737">
    <property type="term" value="C:cytoplasm"/>
    <property type="evidence" value="ECO:0007669"/>
    <property type="project" value="TreeGrafter"/>
</dbReference>
<organism evidence="4">
    <name type="scientific">hydrothermal vent metagenome</name>
    <dbReference type="NCBI Taxonomy" id="652676"/>
    <lineage>
        <taxon>unclassified sequences</taxon>
        <taxon>metagenomes</taxon>
        <taxon>ecological metagenomes</taxon>
    </lineage>
</organism>
<keyword evidence="1" id="KW-0285">Flavoprotein</keyword>
<dbReference type="GO" id="GO:0033539">
    <property type="term" value="P:fatty acid beta-oxidation using acyl-CoA dehydrogenase"/>
    <property type="evidence" value="ECO:0007669"/>
    <property type="project" value="TreeGrafter"/>
</dbReference>